<dbReference type="Gene3D" id="3.20.20.70">
    <property type="entry name" value="Aldolase class I"/>
    <property type="match status" value="1"/>
</dbReference>
<reference evidence="8 9" key="1">
    <citation type="submission" date="2019-03" db="EMBL/GenBank/DDBJ databases">
        <authorList>
            <person name="Nijsse B."/>
        </authorList>
    </citation>
    <scope>NUCLEOTIDE SEQUENCE [LARGE SCALE GENOMIC DNA]</scope>
    <source>
        <strain evidence="8">Desulfoluna butyratoxydans MSL71</strain>
    </source>
</reference>
<comment type="cofactor">
    <cofactor evidence="1">
        <name>[4Fe-4S] cluster</name>
        <dbReference type="ChEBI" id="CHEBI:49883"/>
    </cofactor>
</comment>
<keyword evidence="2" id="KW-0949">S-adenosyl-L-methionine</keyword>
<dbReference type="CDD" id="cd21109">
    <property type="entry name" value="SPASM"/>
    <property type="match status" value="1"/>
</dbReference>
<dbReference type="InterPro" id="IPR050377">
    <property type="entry name" value="Radical_SAM_PqqE_MftC-like"/>
</dbReference>
<dbReference type="PANTHER" id="PTHR11228:SF7">
    <property type="entry name" value="PQQA PEPTIDE CYCLASE"/>
    <property type="match status" value="1"/>
</dbReference>
<dbReference type="CDD" id="cd01335">
    <property type="entry name" value="Radical_SAM"/>
    <property type="match status" value="1"/>
</dbReference>
<dbReference type="SFLD" id="SFLDS00029">
    <property type="entry name" value="Radical_SAM"/>
    <property type="match status" value="1"/>
</dbReference>
<dbReference type="PANTHER" id="PTHR11228">
    <property type="entry name" value="RADICAL SAM DOMAIN PROTEIN"/>
    <property type="match status" value="1"/>
</dbReference>
<evidence type="ECO:0000313" key="9">
    <source>
        <dbReference type="Proteomes" id="UP000507962"/>
    </source>
</evidence>
<proteinExistence type="predicted"/>
<keyword evidence="9" id="KW-1185">Reference proteome</keyword>
<organism evidence="8 9">
    <name type="scientific">Desulfoluna butyratoxydans</name>
    <dbReference type="NCBI Taxonomy" id="231438"/>
    <lineage>
        <taxon>Bacteria</taxon>
        <taxon>Pseudomonadati</taxon>
        <taxon>Thermodesulfobacteriota</taxon>
        <taxon>Desulfobacteria</taxon>
        <taxon>Desulfobacterales</taxon>
        <taxon>Desulfolunaceae</taxon>
        <taxon>Desulfoluna</taxon>
    </lineage>
</organism>
<keyword evidence="3" id="KW-0479">Metal-binding</keyword>
<dbReference type="InterPro" id="IPR013785">
    <property type="entry name" value="Aldolase_TIM"/>
</dbReference>
<evidence type="ECO:0000256" key="5">
    <source>
        <dbReference type="ARBA" id="ARBA00023014"/>
    </source>
</evidence>
<dbReference type="GO" id="GO:0003824">
    <property type="term" value="F:catalytic activity"/>
    <property type="evidence" value="ECO:0007669"/>
    <property type="project" value="InterPro"/>
</dbReference>
<name>A0A4U8YRR4_9BACT</name>
<feature type="domain" description="4Fe4S-binding SPASM" evidence="7">
    <location>
        <begin position="241"/>
        <end position="299"/>
    </location>
</feature>
<dbReference type="InterPro" id="IPR058240">
    <property type="entry name" value="rSAM_sf"/>
</dbReference>
<evidence type="ECO:0000256" key="4">
    <source>
        <dbReference type="ARBA" id="ARBA00023004"/>
    </source>
</evidence>
<dbReference type="InterPro" id="IPR023885">
    <property type="entry name" value="4Fe4S-binding_SPASM_dom"/>
</dbReference>
<dbReference type="Pfam" id="PF04055">
    <property type="entry name" value="Radical_SAM"/>
    <property type="match status" value="1"/>
</dbReference>
<evidence type="ECO:0000256" key="2">
    <source>
        <dbReference type="ARBA" id="ARBA00022691"/>
    </source>
</evidence>
<dbReference type="EMBL" id="CAADHO010000010">
    <property type="protein sequence ID" value="VFQ46560.1"/>
    <property type="molecule type" value="Genomic_DNA"/>
</dbReference>
<evidence type="ECO:0000313" key="8">
    <source>
        <dbReference type="EMBL" id="VFQ46560.1"/>
    </source>
</evidence>
<dbReference type="InterPro" id="IPR007197">
    <property type="entry name" value="rSAM"/>
</dbReference>
<dbReference type="SUPFAM" id="SSF102114">
    <property type="entry name" value="Radical SAM enzymes"/>
    <property type="match status" value="1"/>
</dbReference>
<dbReference type="Pfam" id="PF13186">
    <property type="entry name" value="SPASM"/>
    <property type="match status" value="1"/>
</dbReference>
<dbReference type="SFLD" id="SFLDG01067">
    <property type="entry name" value="SPASM/twitch_domain_containing"/>
    <property type="match status" value="1"/>
</dbReference>
<dbReference type="GO" id="GO:0051536">
    <property type="term" value="F:iron-sulfur cluster binding"/>
    <property type="evidence" value="ECO:0007669"/>
    <property type="project" value="UniProtKB-KW"/>
</dbReference>
<accession>A0A4U8YRR4</accession>
<evidence type="ECO:0000259" key="6">
    <source>
        <dbReference type="Pfam" id="PF04055"/>
    </source>
</evidence>
<feature type="domain" description="Radical SAM core" evidence="6">
    <location>
        <begin position="9"/>
        <end position="159"/>
    </location>
</feature>
<sequence>MKNIIQGSIITTFRCNAKCHMCNIWEHPTSPSEEIKPDILEKLPDGLRINITGGEPTLRKDINDFFEILYPKSHLLELSTNGYNTDKIIEIAEKYPRILIRVSIEGLPKINDSLRGLPDGFDRALRTILELKKTKCTNIGFSVVICDKNADDLVKLHELCSYLDIELGNSVMHNSWYFHKFDNVDEDKLKAVNMERQFIASLLQSPRTNIKGKFKDYGRAYFNKSILKRFSGEESNYRPLCGAGEDFFFVDPWGNVTPCNGSDEKWVMGNLKDSSFEDIMGSNRAKEAMNRVRSCKKDCCFIVTERHDMVRKPWKPIYWIAQNKFKLAFNIPTDFK</sequence>
<dbReference type="AlphaFoldDB" id="A0A4U8YRR4"/>
<dbReference type="RefSeq" id="WP_180144561.1">
    <property type="nucleotide sequence ID" value="NZ_CAADHO010000010.1"/>
</dbReference>
<keyword evidence="4" id="KW-0408">Iron</keyword>
<evidence type="ECO:0000256" key="3">
    <source>
        <dbReference type="ARBA" id="ARBA00022723"/>
    </source>
</evidence>
<evidence type="ECO:0000256" key="1">
    <source>
        <dbReference type="ARBA" id="ARBA00001966"/>
    </source>
</evidence>
<gene>
    <name evidence="8" type="ORF">MSL71_42270</name>
</gene>
<keyword evidence="5" id="KW-0411">Iron-sulfur</keyword>
<dbReference type="GO" id="GO:0046872">
    <property type="term" value="F:metal ion binding"/>
    <property type="evidence" value="ECO:0007669"/>
    <property type="project" value="UniProtKB-KW"/>
</dbReference>
<evidence type="ECO:0000259" key="7">
    <source>
        <dbReference type="Pfam" id="PF13186"/>
    </source>
</evidence>
<protein>
    <submittedName>
        <fullName evidence="8">Radical sam</fullName>
    </submittedName>
</protein>
<dbReference type="Proteomes" id="UP000507962">
    <property type="component" value="Unassembled WGS sequence"/>
</dbReference>